<accession>A0AAE0F900</accession>
<comment type="caution">
    <text evidence="2">The sequence shown here is derived from an EMBL/GenBank/DDBJ whole genome shotgun (WGS) entry which is preliminary data.</text>
</comment>
<feature type="region of interest" description="Disordered" evidence="1">
    <location>
        <begin position="1"/>
        <end position="52"/>
    </location>
</feature>
<protein>
    <submittedName>
        <fullName evidence="2">Uncharacterized protein</fullName>
    </submittedName>
</protein>
<dbReference type="AlphaFoldDB" id="A0AAE0F900"/>
<evidence type="ECO:0000313" key="2">
    <source>
        <dbReference type="EMBL" id="KAK3255279.1"/>
    </source>
</evidence>
<dbReference type="Proteomes" id="UP001190700">
    <property type="component" value="Unassembled WGS sequence"/>
</dbReference>
<evidence type="ECO:0000313" key="3">
    <source>
        <dbReference type="Proteomes" id="UP001190700"/>
    </source>
</evidence>
<evidence type="ECO:0000256" key="1">
    <source>
        <dbReference type="SAM" id="MobiDB-lite"/>
    </source>
</evidence>
<sequence>MSQKGLSAQAPFEKTSSPIVGSGSDVATPGGPLKTGSRDFKSPASGASSRGPCSWCFVRNALQYKTGHQGKGLLGLPRVLHTCDSCDHGTAVCRSPGCTAFARALRDDRVEEVCYVHRGILSSWYDWE</sequence>
<feature type="non-terminal residue" evidence="2">
    <location>
        <position position="128"/>
    </location>
</feature>
<organism evidence="2 3">
    <name type="scientific">Cymbomonas tetramitiformis</name>
    <dbReference type="NCBI Taxonomy" id="36881"/>
    <lineage>
        <taxon>Eukaryota</taxon>
        <taxon>Viridiplantae</taxon>
        <taxon>Chlorophyta</taxon>
        <taxon>Pyramimonadophyceae</taxon>
        <taxon>Pyramimonadales</taxon>
        <taxon>Pyramimonadaceae</taxon>
        <taxon>Cymbomonas</taxon>
    </lineage>
</organism>
<keyword evidence="3" id="KW-1185">Reference proteome</keyword>
<dbReference type="EMBL" id="LGRX02022780">
    <property type="protein sequence ID" value="KAK3255279.1"/>
    <property type="molecule type" value="Genomic_DNA"/>
</dbReference>
<reference evidence="2 3" key="1">
    <citation type="journal article" date="2015" name="Genome Biol. Evol.">
        <title>Comparative Genomics of a Bacterivorous Green Alga Reveals Evolutionary Causalities and Consequences of Phago-Mixotrophic Mode of Nutrition.</title>
        <authorList>
            <person name="Burns J.A."/>
            <person name="Paasch A."/>
            <person name="Narechania A."/>
            <person name="Kim E."/>
        </authorList>
    </citation>
    <scope>NUCLEOTIDE SEQUENCE [LARGE SCALE GENOMIC DNA]</scope>
    <source>
        <strain evidence="2 3">PLY_AMNH</strain>
    </source>
</reference>
<name>A0AAE0F900_9CHLO</name>
<gene>
    <name evidence="2" type="ORF">CYMTET_35528</name>
</gene>
<proteinExistence type="predicted"/>